<organism evidence="1 2">
    <name type="scientific">Corchorus olitorius</name>
    <dbReference type="NCBI Taxonomy" id="93759"/>
    <lineage>
        <taxon>Eukaryota</taxon>
        <taxon>Viridiplantae</taxon>
        <taxon>Streptophyta</taxon>
        <taxon>Embryophyta</taxon>
        <taxon>Tracheophyta</taxon>
        <taxon>Spermatophyta</taxon>
        <taxon>Magnoliopsida</taxon>
        <taxon>eudicotyledons</taxon>
        <taxon>Gunneridae</taxon>
        <taxon>Pentapetalae</taxon>
        <taxon>rosids</taxon>
        <taxon>malvids</taxon>
        <taxon>Malvales</taxon>
        <taxon>Malvaceae</taxon>
        <taxon>Grewioideae</taxon>
        <taxon>Apeibeae</taxon>
        <taxon>Corchorus</taxon>
    </lineage>
</organism>
<dbReference type="Proteomes" id="UP000187203">
    <property type="component" value="Unassembled WGS sequence"/>
</dbReference>
<evidence type="ECO:0000313" key="1">
    <source>
        <dbReference type="EMBL" id="OMP08316.1"/>
    </source>
</evidence>
<dbReference type="EMBL" id="AWUE01012793">
    <property type="protein sequence ID" value="OMP08316.1"/>
    <property type="molecule type" value="Genomic_DNA"/>
</dbReference>
<proteinExistence type="predicted"/>
<keyword evidence="2" id="KW-1185">Reference proteome</keyword>
<name>A0A1R3KMK1_9ROSI</name>
<reference evidence="2" key="1">
    <citation type="submission" date="2013-09" db="EMBL/GenBank/DDBJ databases">
        <title>Corchorus olitorius genome sequencing.</title>
        <authorList>
            <person name="Alam M."/>
            <person name="Haque M.S."/>
            <person name="Islam M.S."/>
            <person name="Emdad E.M."/>
            <person name="Islam M.M."/>
            <person name="Ahmed B."/>
            <person name="Halim A."/>
            <person name="Hossen Q.M.M."/>
            <person name="Hossain M.Z."/>
            <person name="Ahmed R."/>
            <person name="Khan M.M."/>
            <person name="Islam R."/>
            <person name="Rashid M.M."/>
            <person name="Khan S.A."/>
            <person name="Rahman M.S."/>
            <person name="Alam M."/>
            <person name="Yahiya A.S."/>
            <person name="Khan M.S."/>
            <person name="Azam M.S."/>
            <person name="Haque T."/>
            <person name="Lashkar M.Z.H."/>
            <person name="Akhand A.I."/>
            <person name="Morshed G."/>
            <person name="Roy S."/>
            <person name="Uddin K.S."/>
            <person name="Rabeya T."/>
            <person name="Hossain A.S."/>
            <person name="Chowdhury A."/>
            <person name="Snigdha A.R."/>
            <person name="Mortoza M.S."/>
            <person name="Matin S.A."/>
            <person name="Hoque S.M.E."/>
            <person name="Islam M.K."/>
            <person name="Roy D.K."/>
            <person name="Haider R."/>
            <person name="Moosa M.M."/>
            <person name="Elias S.M."/>
            <person name="Hasan A.M."/>
            <person name="Jahan S."/>
            <person name="Shafiuddin M."/>
            <person name="Mahmood N."/>
            <person name="Shommy N.S."/>
        </authorList>
    </citation>
    <scope>NUCLEOTIDE SEQUENCE [LARGE SCALE GENOMIC DNA]</scope>
    <source>
        <strain evidence="2">cv. O-4</strain>
    </source>
</reference>
<comment type="caution">
    <text evidence="1">The sequence shown here is derived from an EMBL/GenBank/DDBJ whole genome shotgun (WGS) entry which is preliminary data.</text>
</comment>
<dbReference type="AlphaFoldDB" id="A0A1R3KMK1"/>
<accession>A0A1R3KMK1</accession>
<evidence type="ECO:0000313" key="2">
    <source>
        <dbReference type="Proteomes" id="UP000187203"/>
    </source>
</evidence>
<sequence>MARSCPGHATRWLGTCRAMAGHHGDLGTG</sequence>
<gene>
    <name evidence="1" type="ORF">COLO4_06589</name>
</gene>
<protein>
    <submittedName>
        <fullName evidence="1">Uncharacterized protein</fullName>
    </submittedName>
</protein>